<keyword evidence="6" id="KW-1185">Reference proteome</keyword>
<comment type="similarity">
    <text evidence="1">Belongs to the leucine-binding protein family.</text>
</comment>
<dbReference type="Pfam" id="PF13458">
    <property type="entry name" value="Peripla_BP_6"/>
    <property type="match status" value="1"/>
</dbReference>
<dbReference type="Gene3D" id="3.40.50.2300">
    <property type="match status" value="2"/>
</dbReference>
<dbReference type="RefSeq" id="WP_007068591.1">
    <property type="nucleotide sequence ID" value="NZ_DS022272.1"/>
</dbReference>
<evidence type="ECO:0000256" key="1">
    <source>
        <dbReference type="ARBA" id="ARBA00010062"/>
    </source>
</evidence>
<dbReference type="InterPro" id="IPR028081">
    <property type="entry name" value="Leu-bd"/>
</dbReference>
<evidence type="ECO:0000256" key="2">
    <source>
        <dbReference type="ARBA" id="ARBA00022729"/>
    </source>
</evidence>
<evidence type="ECO:0000313" key="6">
    <source>
        <dbReference type="Proteomes" id="UP000004310"/>
    </source>
</evidence>
<dbReference type="PANTHER" id="PTHR47628:SF1">
    <property type="entry name" value="ALIPHATIC AMIDASE EXPRESSION-REGULATING PROTEIN"/>
    <property type="match status" value="1"/>
</dbReference>
<dbReference type="STRING" id="217511.GCA_001463845_01773"/>
<dbReference type="InterPro" id="IPR028082">
    <property type="entry name" value="Peripla_BP_I"/>
</dbReference>
<dbReference type="HOGENOM" id="CLU_027128_1_1_5"/>
<sequence length="384" mass="41119">MRNLTLASGLALTLAFTTSGAAQEEPIKIGIPVGLSGANSVVAPSVVQSSELAAQEINEAGGILGRQVELVVADDGSGAQGAQRAFDSLVYQDEVDVLISMETSAARNAGLPIVNRSETPYIYTSFYEGRSCSPYMFVNAWVPEQQVTPVVDHFVNELDAQTFYLIGSDYEFGRGMLEFTRQYIEESGGEVLGEEYLPMDASDWTPILSDVRSKAPDAVITSTAGGAPNVTLTKQMRNSGIDVPYGNLAVDEGTAGNMGSDATGIYISQSYLTGIESEENAAFLSAMDEKFGSALETPNDLSVPQYEAIYLYKAAVEQAGTTDKAAVIEALPQVSYKGPRGDIQMNVQHHTPLTMYLGQVEEDGSVSVIQRFEDVDPGEQCPNL</sequence>
<protein>
    <submittedName>
        <fullName evidence="5">ABC transporter substrate-binding protein</fullName>
    </submittedName>
</protein>
<feature type="domain" description="Leucine-binding protein" evidence="4">
    <location>
        <begin position="26"/>
        <end position="364"/>
    </location>
</feature>
<dbReference type="eggNOG" id="COG0683">
    <property type="taxonomic scope" value="Bacteria"/>
</dbReference>
<dbReference type="EMBL" id="AATP01000011">
    <property type="protein sequence ID" value="EAU39871.1"/>
    <property type="molecule type" value="Genomic_DNA"/>
</dbReference>
<dbReference type="Proteomes" id="UP000004310">
    <property type="component" value="Unassembled WGS sequence"/>
</dbReference>
<comment type="caution">
    <text evidence="5">The sequence shown here is derived from an EMBL/GenBank/DDBJ whole genome shotgun (WGS) entry which is preliminary data.</text>
</comment>
<evidence type="ECO:0000313" key="5">
    <source>
        <dbReference type="EMBL" id="EAU39871.1"/>
    </source>
</evidence>
<proteinExistence type="inferred from homology"/>
<dbReference type="CDD" id="cd06331">
    <property type="entry name" value="PBP1_AmiC-like"/>
    <property type="match status" value="1"/>
</dbReference>
<gene>
    <name evidence="5" type="ORF">FP2506_17384</name>
</gene>
<evidence type="ECO:0000256" key="3">
    <source>
        <dbReference type="SAM" id="SignalP"/>
    </source>
</evidence>
<accession>Q0FY71</accession>
<name>Q0FY71_9HYPH</name>
<reference evidence="5 6" key="1">
    <citation type="journal article" date="2010" name="J. Bacteriol.">
        <title>Genome sequence of Fulvimarina pelagi HTCC2506T, a Mn(II)-oxidizing alphaproteobacterium possessing an aerobic anoxygenic photosynthetic gene cluster and Xanthorhodopsin.</title>
        <authorList>
            <person name="Kang I."/>
            <person name="Oh H.M."/>
            <person name="Lim S.I."/>
            <person name="Ferriera S."/>
            <person name="Giovannoni S.J."/>
            <person name="Cho J.C."/>
        </authorList>
    </citation>
    <scope>NUCLEOTIDE SEQUENCE [LARGE SCALE GENOMIC DNA]</scope>
    <source>
        <strain evidence="5 6">HTCC2506</strain>
    </source>
</reference>
<evidence type="ECO:0000259" key="4">
    <source>
        <dbReference type="Pfam" id="PF13458"/>
    </source>
</evidence>
<keyword evidence="2 3" id="KW-0732">Signal</keyword>
<dbReference type="PANTHER" id="PTHR47628">
    <property type="match status" value="1"/>
</dbReference>
<organism evidence="5 6">
    <name type="scientific">Fulvimarina pelagi HTCC2506</name>
    <dbReference type="NCBI Taxonomy" id="314231"/>
    <lineage>
        <taxon>Bacteria</taxon>
        <taxon>Pseudomonadati</taxon>
        <taxon>Pseudomonadota</taxon>
        <taxon>Alphaproteobacteria</taxon>
        <taxon>Hyphomicrobiales</taxon>
        <taxon>Aurantimonadaceae</taxon>
        <taxon>Fulvimarina</taxon>
    </lineage>
</organism>
<dbReference type="SUPFAM" id="SSF53822">
    <property type="entry name" value="Periplasmic binding protein-like I"/>
    <property type="match status" value="1"/>
</dbReference>
<feature type="chain" id="PRO_5004172110" evidence="3">
    <location>
        <begin position="22"/>
        <end position="384"/>
    </location>
</feature>
<dbReference type="AlphaFoldDB" id="Q0FY71"/>
<feature type="signal peptide" evidence="3">
    <location>
        <begin position="1"/>
        <end position="21"/>
    </location>
</feature>